<gene>
    <name evidence="4" type="ORF">GTO89_00250</name>
</gene>
<evidence type="ECO:0000313" key="4">
    <source>
        <dbReference type="EMBL" id="MZP41462.1"/>
    </source>
</evidence>
<organism evidence="4 5">
    <name type="scientific">Heliomicrobium gestii</name>
    <name type="common">Heliobacterium gestii</name>
    <dbReference type="NCBI Taxonomy" id="2699"/>
    <lineage>
        <taxon>Bacteria</taxon>
        <taxon>Bacillati</taxon>
        <taxon>Bacillota</taxon>
        <taxon>Clostridia</taxon>
        <taxon>Eubacteriales</taxon>
        <taxon>Heliobacteriaceae</taxon>
        <taxon>Heliomicrobium</taxon>
    </lineage>
</organism>
<dbReference type="GO" id="GO:0030313">
    <property type="term" value="C:cell envelope"/>
    <property type="evidence" value="ECO:0007669"/>
    <property type="project" value="UniProtKB-SubCell"/>
</dbReference>
<evidence type="ECO:0000256" key="1">
    <source>
        <dbReference type="ARBA" id="ARBA00004196"/>
    </source>
</evidence>
<dbReference type="Proteomes" id="UP000471031">
    <property type="component" value="Unassembled WGS sequence"/>
</dbReference>
<evidence type="ECO:0000256" key="2">
    <source>
        <dbReference type="ARBA" id="ARBA00023054"/>
    </source>
</evidence>
<keyword evidence="5" id="KW-1185">Reference proteome</keyword>
<sequence>MQSKKVILSLALTSLLGTAAFLPDLTDRQLSWLRRADPKETCYSGFVEAYAFTVASEVAGRLQALPVREGASVAEGTVIAQLDGTYAELRLRQAEAVVATARAESRGGEVAQAERSLDMARWEWERHTIRTWRGGTVQRIHVQQGQTVAPGAPIATLMDRKELKVRVYVPADALPCFSPEGKVHVSVGKEVYAGRVEQISDQEEFSPLLNGGAGDRRDLVFAVNIAIQEGWERLRPGMPVQVTPVGRDD</sequence>
<dbReference type="Gene3D" id="2.40.50.100">
    <property type="match status" value="1"/>
</dbReference>
<dbReference type="EMBL" id="WXEX01000001">
    <property type="protein sequence ID" value="MZP41462.1"/>
    <property type="molecule type" value="Genomic_DNA"/>
</dbReference>
<keyword evidence="3" id="KW-0732">Signal</keyword>
<dbReference type="AlphaFoldDB" id="A0A845L4F9"/>
<dbReference type="SUPFAM" id="SSF111369">
    <property type="entry name" value="HlyD-like secretion proteins"/>
    <property type="match status" value="1"/>
</dbReference>
<protein>
    <submittedName>
        <fullName evidence="4">HlyD family efflux transporter periplasmic adaptor subunit</fullName>
    </submittedName>
</protein>
<dbReference type="Gene3D" id="2.40.30.170">
    <property type="match status" value="1"/>
</dbReference>
<evidence type="ECO:0000313" key="5">
    <source>
        <dbReference type="Proteomes" id="UP000471031"/>
    </source>
</evidence>
<comment type="caution">
    <text evidence="4">The sequence shown here is derived from an EMBL/GenBank/DDBJ whole genome shotgun (WGS) entry which is preliminary data.</text>
</comment>
<feature type="chain" id="PRO_5039621464" evidence="3">
    <location>
        <begin position="20"/>
        <end position="249"/>
    </location>
</feature>
<comment type="subcellular location">
    <subcellularLocation>
        <location evidence="1">Cell envelope</location>
    </subcellularLocation>
</comment>
<dbReference type="InterPro" id="IPR050465">
    <property type="entry name" value="UPF0194_transport"/>
</dbReference>
<reference evidence="4 5" key="1">
    <citation type="submission" date="2020-01" db="EMBL/GenBank/DDBJ databases">
        <title>Whole genome sequence of Heliobacterium gestii DSM 11169.</title>
        <authorList>
            <person name="Kyndt J.A."/>
            <person name="Meyer T.E."/>
        </authorList>
    </citation>
    <scope>NUCLEOTIDE SEQUENCE [LARGE SCALE GENOMIC DNA]</scope>
    <source>
        <strain evidence="4 5">DSM 11169</strain>
    </source>
</reference>
<name>A0A845L4F9_HELGE</name>
<dbReference type="PANTHER" id="PTHR32347:SF23">
    <property type="entry name" value="BLL5650 PROTEIN"/>
    <property type="match status" value="1"/>
</dbReference>
<accession>A0A845L4F9</accession>
<dbReference type="RefSeq" id="WP_161260056.1">
    <property type="nucleotide sequence ID" value="NZ_JAFBDC010000001.1"/>
</dbReference>
<keyword evidence="2" id="KW-0175">Coiled coil</keyword>
<evidence type="ECO:0000256" key="3">
    <source>
        <dbReference type="SAM" id="SignalP"/>
    </source>
</evidence>
<dbReference type="OrthoDB" id="9809385at2"/>
<proteinExistence type="predicted"/>
<feature type="signal peptide" evidence="3">
    <location>
        <begin position="1"/>
        <end position="19"/>
    </location>
</feature>
<dbReference type="PANTHER" id="PTHR32347">
    <property type="entry name" value="EFFLUX SYSTEM COMPONENT YKNX-RELATED"/>
    <property type="match status" value="1"/>
</dbReference>